<evidence type="ECO:0000256" key="7">
    <source>
        <dbReference type="ARBA" id="ARBA00022777"/>
    </source>
</evidence>
<organism evidence="15 16">
    <name type="scientific">Rubellicoccus peritrichatus</name>
    <dbReference type="NCBI Taxonomy" id="3080537"/>
    <lineage>
        <taxon>Bacteria</taxon>
        <taxon>Pseudomonadati</taxon>
        <taxon>Verrucomicrobiota</taxon>
        <taxon>Opitutia</taxon>
        <taxon>Puniceicoccales</taxon>
        <taxon>Cerasicoccaceae</taxon>
        <taxon>Rubellicoccus</taxon>
    </lineage>
</organism>
<dbReference type="PANTHER" id="PTHR45436:SF5">
    <property type="entry name" value="SENSOR HISTIDINE KINASE TRCS"/>
    <property type="match status" value="1"/>
</dbReference>
<gene>
    <name evidence="15" type="ORF">RZN69_16785</name>
</gene>
<dbReference type="AlphaFoldDB" id="A0AAQ3QUX7"/>
<feature type="domain" description="HAMP" evidence="14">
    <location>
        <begin position="235"/>
        <end position="290"/>
    </location>
</feature>
<evidence type="ECO:0000256" key="5">
    <source>
        <dbReference type="ARBA" id="ARBA00022679"/>
    </source>
</evidence>
<dbReference type="EC" id="2.7.13.3" evidence="3"/>
<dbReference type="PRINTS" id="PR00344">
    <property type="entry name" value="BCTRLSENSOR"/>
</dbReference>
<feature type="domain" description="Histidine kinase" evidence="13">
    <location>
        <begin position="298"/>
        <end position="515"/>
    </location>
</feature>
<evidence type="ECO:0000313" key="15">
    <source>
        <dbReference type="EMBL" id="WOO40277.1"/>
    </source>
</evidence>
<evidence type="ECO:0000256" key="2">
    <source>
        <dbReference type="ARBA" id="ARBA00004370"/>
    </source>
</evidence>
<feature type="region of interest" description="Disordered" evidence="11">
    <location>
        <begin position="62"/>
        <end position="83"/>
    </location>
</feature>
<dbReference type="SUPFAM" id="SSF158472">
    <property type="entry name" value="HAMP domain-like"/>
    <property type="match status" value="1"/>
</dbReference>
<evidence type="ECO:0000256" key="4">
    <source>
        <dbReference type="ARBA" id="ARBA00022553"/>
    </source>
</evidence>
<keyword evidence="10 12" id="KW-0472">Membrane</keyword>
<evidence type="ECO:0000259" key="14">
    <source>
        <dbReference type="PROSITE" id="PS50885"/>
    </source>
</evidence>
<feature type="transmembrane region" description="Helical" evidence="12">
    <location>
        <begin position="12"/>
        <end position="31"/>
    </location>
</feature>
<proteinExistence type="predicted"/>
<protein>
    <recommendedName>
        <fullName evidence="3">histidine kinase</fullName>
        <ecNumber evidence="3">2.7.13.3</ecNumber>
    </recommendedName>
</protein>
<dbReference type="GO" id="GO:0000155">
    <property type="term" value="F:phosphorelay sensor kinase activity"/>
    <property type="evidence" value="ECO:0007669"/>
    <property type="project" value="InterPro"/>
</dbReference>
<dbReference type="PROSITE" id="PS50885">
    <property type="entry name" value="HAMP"/>
    <property type="match status" value="1"/>
</dbReference>
<dbReference type="RefSeq" id="WP_317832448.1">
    <property type="nucleotide sequence ID" value="NZ_CP136920.1"/>
</dbReference>
<dbReference type="Gene3D" id="1.10.287.130">
    <property type="match status" value="1"/>
</dbReference>
<keyword evidence="16" id="KW-1185">Reference proteome</keyword>
<evidence type="ECO:0000256" key="10">
    <source>
        <dbReference type="ARBA" id="ARBA00023136"/>
    </source>
</evidence>
<keyword evidence="9" id="KW-0902">Two-component regulatory system</keyword>
<dbReference type="SMART" id="SM00387">
    <property type="entry name" value="HATPase_c"/>
    <property type="match status" value="1"/>
</dbReference>
<evidence type="ECO:0000259" key="13">
    <source>
        <dbReference type="PROSITE" id="PS50109"/>
    </source>
</evidence>
<evidence type="ECO:0000256" key="12">
    <source>
        <dbReference type="SAM" id="Phobius"/>
    </source>
</evidence>
<evidence type="ECO:0000256" key="8">
    <source>
        <dbReference type="ARBA" id="ARBA00022989"/>
    </source>
</evidence>
<dbReference type="InterPro" id="IPR036097">
    <property type="entry name" value="HisK_dim/P_sf"/>
</dbReference>
<evidence type="ECO:0000313" key="16">
    <source>
        <dbReference type="Proteomes" id="UP001304300"/>
    </source>
</evidence>
<dbReference type="Proteomes" id="UP001304300">
    <property type="component" value="Chromosome"/>
</dbReference>
<comment type="subcellular location">
    <subcellularLocation>
        <location evidence="2">Membrane</location>
    </subcellularLocation>
</comment>
<dbReference type="SMART" id="SM00304">
    <property type="entry name" value="HAMP"/>
    <property type="match status" value="1"/>
</dbReference>
<feature type="transmembrane region" description="Helical" evidence="12">
    <location>
        <begin position="215"/>
        <end position="234"/>
    </location>
</feature>
<sequence length="522" mass="59430">MPLSLKWKIQLWYSIILGVVLFVLGVGFYFYEKSQRLAVIDQQLDQKIHPLIGPFTHFERTQKPGLNASPERQQAPRNANPTTTIVREFKTLPEPQQEWPEGWRKRISTRQLHPSGSTWPGPLNKLARPHIIFEEFWVPKGFYAGAELKSDPNKQYTSSNFPDIELPSELTDGFFDRFRDSQFREIYHETETFRVLIGLDLTNYYAGLTLLKLQLTAALSGIFILGLSVGYFLVTRSIKPLIRIEEASEKIAQGQLSARIPEGSRSDANELTKLATHLNRTFTKMESLFHRQIRFTADASHELRTPLTTLIAQIEYGLKQPQIAKEYAHVLSICGRSAYRIEKITEQLIELSRYDSGRVEMEFEEIALDSLLISLSEELTPFVKDQGCHLVTDFQAGPVVCDPFRLEQVITNLVNNAIQHNKEPITITIHSKIMAEAFSISVIDDGKGIQPGNLDKLFDRFFQENASRANDEKRHNFGLGLAISQAIVEAHDGTIRVSSKPAESTVFEIWIPHRSSAETDKY</sequence>
<dbReference type="EMBL" id="CP136920">
    <property type="protein sequence ID" value="WOO40277.1"/>
    <property type="molecule type" value="Genomic_DNA"/>
</dbReference>
<dbReference type="InterPro" id="IPR003594">
    <property type="entry name" value="HATPase_dom"/>
</dbReference>
<dbReference type="InterPro" id="IPR003660">
    <property type="entry name" value="HAMP_dom"/>
</dbReference>
<dbReference type="CDD" id="cd06225">
    <property type="entry name" value="HAMP"/>
    <property type="match status" value="1"/>
</dbReference>
<dbReference type="Gene3D" id="6.10.340.10">
    <property type="match status" value="1"/>
</dbReference>
<keyword evidence="6 12" id="KW-0812">Transmembrane</keyword>
<dbReference type="SUPFAM" id="SSF47384">
    <property type="entry name" value="Homodimeric domain of signal transducing histidine kinase"/>
    <property type="match status" value="1"/>
</dbReference>
<dbReference type="InterPro" id="IPR005467">
    <property type="entry name" value="His_kinase_dom"/>
</dbReference>
<dbReference type="SUPFAM" id="SSF55874">
    <property type="entry name" value="ATPase domain of HSP90 chaperone/DNA topoisomerase II/histidine kinase"/>
    <property type="match status" value="1"/>
</dbReference>
<dbReference type="GO" id="GO:0005886">
    <property type="term" value="C:plasma membrane"/>
    <property type="evidence" value="ECO:0007669"/>
    <property type="project" value="TreeGrafter"/>
</dbReference>
<feature type="compositionally biased region" description="Polar residues" evidence="11">
    <location>
        <begin position="70"/>
        <end position="83"/>
    </location>
</feature>
<dbReference type="PANTHER" id="PTHR45436">
    <property type="entry name" value="SENSOR HISTIDINE KINASE YKOH"/>
    <property type="match status" value="1"/>
</dbReference>
<dbReference type="Gene3D" id="3.30.565.10">
    <property type="entry name" value="Histidine kinase-like ATPase, C-terminal domain"/>
    <property type="match status" value="1"/>
</dbReference>
<evidence type="ECO:0000256" key="1">
    <source>
        <dbReference type="ARBA" id="ARBA00000085"/>
    </source>
</evidence>
<accession>A0AAQ3QUX7</accession>
<dbReference type="CDD" id="cd00082">
    <property type="entry name" value="HisKA"/>
    <property type="match status" value="1"/>
</dbReference>
<reference evidence="15 16" key="1">
    <citation type="submission" date="2023-10" db="EMBL/GenBank/DDBJ databases">
        <title>Rubellicoccus peritrichatus gen. nov., sp. nov., isolated from an algae of coral reef tank.</title>
        <authorList>
            <person name="Luo J."/>
        </authorList>
    </citation>
    <scope>NUCLEOTIDE SEQUENCE [LARGE SCALE GENOMIC DNA]</scope>
    <source>
        <strain evidence="15 16">CR14</strain>
    </source>
</reference>
<dbReference type="InterPro" id="IPR050428">
    <property type="entry name" value="TCS_sensor_his_kinase"/>
</dbReference>
<name>A0AAQ3QUX7_9BACT</name>
<keyword evidence="7 15" id="KW-0418">Kinase</keyword>
<dbReference type="KEGG" id="puo:RZN69_16785"/>
<keyword evidence="8 12" id="KW-1133">Transmembrane helix</keyword>
<comment type="catalytic activity">
    <reaction evidence="1">
        <text>ATP + protein L-histidine = ADP + protein N-phospho-L-histidine.</text>
        <dbReference type="EC" id="2.7.13.3"/>
    </reaction>
</comment>
<dbReference type="Pfam" id="PF02518">
    <property type="entry name" value="HATPase_c"/>
    <property type="match status" value="1"/>
</dbReference>
<dbReference type="InterPro" id="IPR003661">
    <property type="entry name" value="HisK_dim/P_dom"/>
</dbReference>
<dbReference type="Pfam" id="PF00672">
    <property type="entry name" value="HAMP"/>
    <property type="match status" value="1"/>
</dbReference>
<keyword evidence="4" id="KW-0597">Phosphoprotein</keyword>
<dbReference type="InterPro" id="IPR036890">
    <property type="entry name" value="HATPase_C_sf"/>
</dbReference>
<dbReference type="SMART" id="SM00388">
    <property type="entry name" value="HisKA"/>
    <property type="match status" value="1"/>
</dbReference>
<evidence type="ECO:0000256" key="6">
    <source>
        <dbReference type="ARBA" id="ARBA00022692"/>
    </source>
</evidence>
<evidence type="ECO:0000256" key="11">
    <source>
        <dbReference type="SAM" id="MobiDB-lite"/>
    </source>
</evidence>
<dbReference type="CDD" id="cd00075">
    <property type="entry name" value="HATPase"/>
    <property type="match status" value="1"/>
</dbReference>
<evidence type="ECO:0000256" key="3">
    <source>
        <dbReference type="ARBA" id="ARBA00012438"/>
    </source>
</evidence>
<dbReference type="Pfam" id="PF00512">
    <property type="entry name" value="HisKA"/>
    <property type="match status" value="1"/>
</dbReference>
<evidence type="ECO:0000256" key="9">
    <source>
        <dbReference type="ARBA" id="ARBA00023012"/>
    </source>
</evidence>
<keyword evidence="5" id="KW-0808">Transferase</keyword>
<dbReference type="InterPro" id="IPR004358">
    <property type="entry name" value="Sig_transdc_His_kin-like_C"/>
</dbReference>
<dbReference type="PROSITE" id="PS50109">
    <property type="entry name" value="HIS_KIN"/>
    <property type="match status" value="1"/>
</dbReference>